<dbReference type="SUPFAM" id="SSF55174">
    <property type="entry name" value="Alpha-L RNA-binding motif"/>
    <property type="match status" value="1"/>
</dbReference>
<dbReference type="Pfam" id="PF00849">
    <property type="entry name" value="PseudoU_synth_2"/>
    <property type="match status" value="1"/>
</dbReference>
<dbReference type="InterPro" id="IPR002942">
    <property type="entry name" value="S4_RNA-bd"/>
</dbReference>
<dbReference type="STRING" id="515618.RIEPE_0392"/>
<dbReference type="PANTHER" id="PTHR21600">
    <property type="entry name" value="MITOCHONDRIAL RNA PSEUDOURIDINE SYNTHASE"/>
    <property type="match status" value="1"/>
</dbReference>
<dbReference type="KEGG" id="rip:RIEPE_0392"/>
<dbReference type="Gene3D" id="3.10.290.10">
    <property type="entry name" value="RNA-binding S4 domain"/>
    <property type="match status" value="1"/>
</dbReference>
<feature type="active site" evidence="7">
    <location>
        <position position="149"/>
    </location>
</feature>
<dbReference type="PROSITE" id="PS01129">
    <property type="entry name" value="PSI_RLU"/>
    <property type="match status" value="1"/>
</dbReference>
<keyword evidence="5 8" id="KW-0694">RNA-binding</keyword>
<dbReference type="Pfam" id="PF01479">
    <property type="entry name" value="S4"/>
    <property type="match status" value="1"/>
</dbReference>
<evidence type="ECO:0000256" key="8">
    <source>
        <dbReference type="PROSITE-ProRule" id="PRU00182"/>
    </source>
</evidence>
<proteinExistence type="inferred from homology"/>
<protein>
    <recommendedName>
        <fullName evidence="9">Pseudouridine synthase</fullName>
        <ecNumber evidence="9">5.4.99.-</ecNumber>
    </recommendedName>
</protein>
<dbReference type="InterPro" id="IPR006224">
    <property type="entry name" value="PsdUridine_synth_RluA-like_CS"/>
</dbReference>
<name>D4G8I0_RIEPU</name>
<dbReference type="CDD" id="cd02869">
    <property type="entry name" value="PseudoU_synth_RluA_like"/>
    <property type="match status" value="1"/>
</dbReference>
<keyword evidence="6 9" id="KW-0413">Isomerase</keyword>
<feature type="domain" description="RNA-binding S4" evidence="10">
    <location>
        <begin position="26"/>
        <end position="86"/>
    </location>
</feature>
<evidence type="ECO:0000256" key="4">
    <source>
        <dbReference type="ARBA" id="ARBA00022552"/>
    </source>
</evidence>
<dbReference type="CDD" id="cd00165">
    <property type="entry name" value="S4"/>
    <property type="match status" value="1"/>
</dbReference>
<keyword evidence="4" id="KW-0698">rRNA processing</keyword>
<dbReference type="AlphaFoldDB" id="D4G8I0"/>
<dbReference type="HOGENOM" id="CLU_016902_1_1_6"/>
<comment type="catalytic activity">
    <reaction evidence="1">
        <text>uridine(955/2504/2580) in 23S rRNA = pseudouridine(955/2504/2580) in 23S rRNA</text>
        <dbReference type="Rhea" id="RHEA:42528"/>
        <dbReference type="Rhea" id="RHEA-COMP:10099"/>
        <dbReference type="Rhea" id="RHEA-COMP:10100"/>
        <dbReference type="ChEBI" id="CHEBI:65314"/>
        <dbReference type="ChEBI" id="CHEBI:65315"/>
        <dbReference type="EC" id="5.4.99.24"/>
    </reaction>
</comment>
<dbReference type="GO" id="GO:0160141">
    <property type="term" value="F:23S rRNA pseudouridine(955/2504/2580) synthase activity"/>
    <property type="evidence" value="ECO:0007669"/>
    <property type="project" value="UniProtKB-EC"/>
</dbReference>
<dbReference type="InterPro" id="IPR050188">
    <property type="entry name" value="RluA_PseudoU_synthase"/>
</dbReference>
<dbReference type="GO" id="GO:0000455">
    <property type="term" value="P:enzyme-directed rRNA pseudouridine synthesis"/>
    <property type="evidence" value="ECO:0007669"/>
    <property type="project" value="TreeGrafter"/>
</dbReference>
<dbReference type="GO" id="GO:0003723">
    <property type="term" value="F:RNA binding"/>
    <property type="evidence" value="ECO:0007669"/>
    <property type="project" value="UniProtKB-KW"/>
</dbReference>
<evidence type="ECO:0000256" key="2">
    <source>
        <dbReference type="ARBA" id="ARBA00002876"/>
    </source>
</evidence>
<dbReference type="EC" id="5.4.99.-" evidence="9"/>
<dbReference type="RefSeq" id="WP_013087706.1">
    <property type="nucleotide sequence ID" value="NC_014109.1"/>
</dbReference>
<dbReference type="PROSITE" id="PS50889">
    <property type="entry name" value="S4"/>
    <property type="match status" value="1"/>
</dbReference>
<evidence type="ECO:0000256" key="6">
    <source>
        <dbReference type="ARBA" id="ARBA00023235"/>
    </source>
</evidence>
<dbReference type="InterPro" id="IPR020103">
    <property type="entry name" value="PsdUridine_synth_cat_dom_sf"/>
</dbReference>
<dbReference type="InterPro" id="IPR006145">
    <property type="entry name" value="PsdUridine_synth_RsuA/RluA"/>
</dbReference>
<dbReference type="Gene3D" id="3.30.2350.10">
    <property type="entry name" value="Pseudouridine synthase"/>
    <property type="match status" value="1"/>
</dbReference>
<dbReference type="SMART" id="SM00363">
    <property type="entry name" value="S4"/>
    <property type="match status" value="1"/>
</dbReference>
<dbReference type="EMBL" id="CP001085">
    <property type="protein sequence ID" value="ADD79719.1"/>
    <property type="molecule type" value="Genomic_DNA"/>
</dbReference>
<dbReference type="PANTHER" id="PTHR21600:SF92">
    <property type="entry name" value="RIBOSOMAL LARGE SUBUNIT PSEUDOURIDINE SYNTHASE C"/>
    <property type="match status" value="1"/>
</dbReference>
<accession>D4G8I0</accession>
<evidence type="ECO:0000313" key="12">
    <source>
        <dbReference type="Proteomes" id="UP000001700"/>
    </source>
</evidence>
<dbReference type="InterPro" id="IPR006225">
    <property type="entry name" value="PsdUridine_synth_RluC/D"/>
</dbReference>
<dbReference type="Proteomes" id="UP000001700">
    <property type="component" value="Chromosome"/>
</dbReference>
<evidence type="ECO:0000256" key="1">
    <source>
        <dbReference type="ARBA" id="ARBA00000381"/>
    </source>
</evidence>
<dbReference type="OrthoDB" id="9807829at2"/>
<organism evidence="11 12">
    <name type="scientific">Riesia pediculicola (strain USDA)</name>
    <dbReference type="NCBI Taxonomy" id="515618"/>
    <lineage>
        <taxon>Bacteria</taxon>
        <taxon>Pseudomonadati</taxon>
        <taxon>Pseudomonadota</taxon>
        <taxon>Gammaproteobacteria</taxon>
        <taxon>Enterobacterales</taxon>
        <taxon>Enterobacteriaceae</taxon>
        <taxon>Candidatus Riesia</taxon>
    </lineage>
</organism>
<sequence length="331" mass="39124">MKLYSKNYKNIKKFNLIFVDENSLFQRIDNFLIKRLKRVPKRLIYRLIRIGKIRVDDSKVNPSYRVQKEDLIKIPISLSYSQDKSISIQRKNFYWIKKRILYEDSEILVLNKPSGIAVHSGSKFSFGIIEILREVYFQSKYLELIHRIDKETSGILLIAKSRNILQLIQKQFCSQKIFKKYIVLVHGVWPSKIKRISCFLEKKISQKKEKKIEIKKNGRMSETLFQIKERFASFTLMLATPITGRKHQIRLHTKKINHPIVLDKRYGNRKLDRNLKESGLKRLFLHSSSITMNHPKKLINLTFVSPIDKNLNGCLNWLRKNDCVRGDSSSE</sequence>
<reference evidence="11" key="1">
    <citation type="submission" date="2008-05" db="EMBL/GenBank/DDBJ databases">
        <title>Genome sequence of Riesia pediculicola USDA.</title>
        <authorList>
            <person name="Kirkness E.F."/>
        </authorList>
    </citation>
    <scope>NUCLEOTIDE SEQUENCE [LARGE SCALE GENOMIC DNA]</scope>
    <source>
        <strain evidence="11">USDA</strain>
    </source>
</reference>
<evidence type="ECO:0000313" key="11">
    <source>
        <dbReference type="EMBL" id="ADD79719.1"/>
    </source>
</evidence>
<dbReference type="eggNOG" id="COG0564">
    <property type="taxonomic scope" value="Bacteria"/>
</dbReference>
<evidence type="ECO:0000256" key="3">
    <source>
        <dbReference type="ARBA" id="ARBA00010876"/>
    </source>
</evidence>
<evidence type="ECO:0000256" key="9">
    <source>
        <dbReference type="RuleBase" id="RU362028"/>
    </source>
</evidence>
<keyword evidence="12" id="KW-1185">Reference proteome</keyword>
<dbReference type="InterPro" id="IPR036986">
    <property type="entry name" value="S4_RNA-bd_sf"/>
</dbReference>
<evidence type="ECO:0000259" key="10">
    <source>
        <dbReference type="SMART" id="SM00363"/>
    </source>
</evidence>
<gene>
    <name evidence="11" type="ordered locus">RIEPE_0392</name>
</gene>
<evidence type="ECO:0000256" key="5">
    <source>
        <dbReference type="ARBA" id="ARBA00022884"/>
    </source>
</evidence>
<evidence type="ECO:0000256" key="7">
    <source>
        <dbReference type="PIRSR" id="PIRSR606225-1"/>
    </source>
</evidence>
<dbReference type="NCBIfam" id="TIGR00005">
    <property type="entry name" value="rluA_subfam"/>
    <property type="match status" value="1"/>
</dbReference>
<comment type="similarity">
    <text evidence="3 9">Belongs to the pseudouridine synthase RluA family.</text>
</comment>
<dbReference type="SUPFAM" id="SSF55120">
    <property type="entry name" value="Pseudouridine synthase"/>
    <property type="match status" value="1"/>
</dbReference>
<comment type="catalytic activity">
    <reaction evidence="9">
        <text>a uridine in RNA = a pseudouridine in RNA</text>
        <dbReference type="Rhea" id="RHEA:48348"/>
        <dbReference type="Rhea" id="RHEA-COMP:12068"/>
        <dbReference type="Rhea" id="RHEA-COMP:12069"/>
        <dbReference type="ChEBI" id="CHEBI:65314"/>
        <dbReference type="ChEBI" id="CHEBI:65315"/>
    </reaction>
</comment>
<comment type="function">
    <text evidence="2">Responsible for synthesis of pseudouridine from uracil at positions 955, 2504 and 2580 in 23S ribosomal RNA.</text>
</comment>